<dbReference type="Proteomes" id="UP000002190">
    <property type="component" value="Chromosome 1"/>
</dbReference>
<evidence type="ECO:0000256" key="2">
    <source>
        <dbReference type="ARBA" id="ARBA00023163"/>
    </source>
</evidence>
<name>D5WC07_PARAM</name>
<dbReference type="InterPro" id="IPR001034">
    <property type="entry name" value="DeoR_HTH"/>
</dbReference>
<dbReference type="PANTHER" id="PTHR34580">
    <property type="match status" value="1"/>
</dbReference>
<dbReference type="InterPro" id="IPR036388">
    <property type="entry name" value="WH-like_DNA-bd_sf"/>
</dbReference>
<evidence type="ECO:0000259" key="3">
    <source>
        <dbReference type="PROSITE" id="PS51000"/>
    </source>
</evidence>
<dbReference type="InterPro" id="IPR051534">
    <property type="entry name" value="CBASS_pafABC_assoc_protein"/>
</dbReference>
<keyword evidence="2" id="KW-0804">Transcription</keyword>
<dbReference type="PANTHER" id="PTHR34580:SF3">
    <property type="entry name" value="PROTEIN PAFB"/>
    <property type="match status" value="1"/>
</dbReference>
<dbReference type="EMBL" id="CP002013">
    <property type="protein sequence ID" value="ADG14562.1"/>
    <property type="molecule type" value="Genomic_DNA"/>
</dbReference>
<proteinExistence type="predicted"/>
<accession>D5WC07</accession>
<dbReference type="HOGENOM" id="CLU_041141_7_1_4"/>
<keyword evidence="1" id="KW-0805">Transcription regulation</keyword>
<dbReference type="SUPFAM" id="SSF46785">
    <property type="entry name" value="Winged helix' DNA-binding domain"/>
    <property type="match status" value="1"/>
</dbReference>
<dbReference type="InterPro" id="IPR026881">
    <property type="entry name" value="WYL_dom"/>
</dbReference>
<dbReference type="GeneID" id="301091841"/>
<dbReference type="Gene3D" id="1.10.10.10">
    <property type="entry name" value="Winged helix-like DNA-binding domain superfamily/Winged helix DNA-binding domain"/>
    <property type="match status" value="1"/>
</dbReference>
<sequence length="247" mass="27756">MRRYHRGTVPLLLYPTQTMTRRADRLFQIAELLRGRRLTTAQQLADWLNISLRTVYRDVRDLQLSGVPIEGEAGIGYRLSRSASLPPLTFTADELAALAAGARMLESWGGAGFASGARGALAKIASAMPADKRAALERLAIFAPSFHIKAEFSTQLDTLHRAIDMRQVVRFAYTDANGADTERRVWPLALAYWGARWTLGAWCELRGDFRNFGLEKMRDLTVLETYPDQAGRRLADLLRHLNARPKK</sequence>
<dbReference type="GO" id="GO:0003700">
    <property type="term" value="F:DNA-binding transcription factor activity"/>
    <property type="evidence" value="ECO:0007669"/>
    <property type="project" value="InterPro"/>
</dbReference>
<dbReference type="PROSITE" id="PS52050">
    <property type="entry name" value="WYL"/>
    <property type="match status" value="1"/>
</dbReference>
<dbReference type="PROSITE" id="PS51000">
    <property type="entry name" value="HTH_DEOR_2"/>
    <property type="match status" value="1"/>
</dbReference>
<dbReference type="KEGG" id="bge:BC1002_0461"/>
<dbReference type="Pfam" id="PF08279">
    <property type="entry name" value="HTH_11"/>
    <property type="match status" value="1"/>
</dbReference>
<dbReference type="InterPro" id="IPR013196">
    <property type="entry name" value="HTH_11"/>
</dbReference>
<dbReference type="RefSeq" id="WP_013088460.1">
    <property type="nucleotide sequence ID" value="NC_014117.1"/>
</dbReference>
<gene>
    <name evidence="4" type="ordered locus">BC1002_0461</name>
</gene>
<evidence type="ECO:0000256" key="1">
    <source>
        <dbReference type="ARBA" id="ARBA00023015"/>
    </source>
</evidence>
<organism evidence="4 5">
    <name type="scientific">Paraburkholderia atlantica</name>
    <dbReference type="NCBI Taxonomy" id="2654982"/>
    <lineage>
        <taxon>Bacteria</taxon>
        <taxon>Pseudomonadati</taxon>
        <taxon>Pseudomonadota</taxon>
        <taxon>Betaproteobacteria</taxon>
        <taxon>Burkholderiales</taxon>
        <taxon>Burkholderiaceae</taxon>
        <taxon>Paraburkholderia</taxon>
    </lineage>
</organism>
<feature type="domain" description="HTH deoR-type" evidence="3">
    <location>
        <begin position="22"/>
        <end position="77"/>
    </location>
</feature>
<dbReference type="eggNOG" id="COG2378">
    <property type="taxonomic scope" value="Bacteria"/>
</dbReference>
<reference evidence="4 5" key="1">
    <citation type="submission" date="2010-04" db="EMBL/GenBank/DDBJ databases">
        <title>Complete sequence of chromosome 1 of Burkholderia sp. CCGE1002.</title>
        <authorList>
            <consortium name="US DOE Joint Genome Institute"/>
            <person name="Lucas S."/>
            <person name="Copeland A."/>
            <person name="Lapidus A."/>
            <person name="Cheng J.-F."/>
            <person name="Bruce D."/>
            <person name="Goodwin L."/>
            <person name="Pitluck S."/>
            <person name="Chertkov O."/>
            <person name="Detter J.C."/>
            <person name="Han C."/>
            <person name="Tapia R."/>
            <person name="Land M."/>
            <person name="Hauser L."/>
            <person name="Kyrpides N."/>
            <person name="Ovchinnikova G."/>
            <person name="Martinez-Romero E."/>
            <person name="Hernandez M.A.R."/>
            <person name="Tiedje J.M."/>
            <person name="Woyke T."/>
        </authorList>
    </citation>
    <scope>NUCLEOTIDE SEQUENCE [LARGE SCALE GENOMIC DNA]</scope>
    <source>
        <strain evidence="4 5">CCGE1002</strain>
    </source>
</reference>
<evidence type="ECO:0000313" key="4">
    <source>
        <dbReference type="EMBL" id="ADG14562.1"/>
    </source>
</evidence>
<dbReference type="STRING" id="640511.BC1002_0461"/>
<evidence type="ECO:0000313" key="5">
    <source>
        <dbReference type="Proteomes" id="UP000002190"/>
    </source>
</evidence>
<protein>
    <submittedName>
        <fullName evidence="4">Helix-turn-helix type 11 domain protein</fullName>
    </submittedName>
</protein>
<dbReference type="InterPro" id="IPR036390">
    <property type="entry name" value="WH_DNA-bd_sf"/>
</dbReference>
<reference evidence="4 5" key="2">
    <citation type="journal article" date="2012" name="J. Bacteriol.">
        <title>Genome Sequences of Burkholderia sp. Strains CCGE1002 and H160, Isolated from Legume Nodules in Mexico and Brazil.</title>
        <authorList>
            <person name="Ormeno-Orrillo E."/>
            <person name="Rogel M.A."/>
            <person name="Chueire L.M."/>
            <person name="Tiedje J.M."/>
            <person name="Martinez-Romero E."/>
            <person name="Hungria M."/>
        </authorList>
    </citation>
    <scope>NUCLEOTIDE SEQUENCE [LARGE SCALE GENOMIC DNA]</scope>
    <source>
        <strain evidence="4 5">CCGE1002</strain>
    </source>
</reference>
<dbReference type="Pfam" id="PF13280">
    <property type="entry name" value="WYL"/>
    <property type="match status" value="1"/>
</dbReference>
<dbReference type="AlphaFoldDB" id="D5WC07"/>